<reference evidence="2 3" key="1">
    <citation type="submission" date="2019-03" db="EMBL/GenBank/DDBJ databases">
        <title>Single cell metagenomics reveals metabolic interactions within the superorganism composed of flagellate Streblomastix strix and complex community of Bacteroidetes bacteria on its surface.</title>
        <authorList>
            <person name="Treitli S.C."/>
            <person name="Kolisko M."/>
            <person name="Husnik F."/>
            <person name="Keeling P."/>
            <person name="Hampl V."/>
        </authorList>
    </citation>
    <scope>NUCLEOTIDE SEQUENCE [LARGE SCALE GENOMIC DNA]</scope>
    <source>
        <strain evidence="2">ST1C</strain>
    </source>
</reference>
<proteinExistence type="predicted"/>
<dbReference type="AlphaFoldDB" id="A0A5J4VWM6"/>
<evidence type="ECO:0000256" key="1">
    <source>
        <dbReference type="SAM" id="Phobius"/>
    </source>
</evidence>
<evidence type="ECO:0000313" key="3">
    <source>
        <dbReference type="Proteomes" id="UP000324800"/>
    </source>
</evidence>
<protein>
    <submittedName>
        <fullName evidence="2">Uncharacterized protein</fullName>
    </submittedName>
</protein>
<keyword evidence="1" id="KW-1133">Transmembrane helix</keyword>
<evidence type="ECO:0000313" key="2">
    <source>
        <dbReference type="EMBL" id="KAA6386576.1"/>
    </source>
</evidence>
<name>A0A5J4VWM6_9EUKA</name>
<feature type="transmembrane region" description="Helical" evidence="1">
    <location>
        <begin position="57"/>
        <end position="76"/>
    </location>
</feature>
<feature type="transmembrane region" description="Helical" evidence="1">
    <location>
        <begin position="96"/>
        <end position="122"/>
    </location>
</feature>
<keyword evidence="1" id="KW-0812">Transmembrane</keyword>
<keyword evidence="1" id="KW-0472">Membrane</keyword>
<gene>
    <name evidence="2" type="ORF">EZS28_017900</name>
</gene>
<comment type="caution">
    <text evidence="2">The sequence shown here is derived from an EMBL/GenBank/DDBJ whole genome shotgun (WGS) entry which is preliminary data.</text>
</comment>
<dbReference type="Proteomes" id="UP000324800">
    <property type="component" value="Unassembled WGS sequence"/>
</dbReference>
<accession>A0A5J4VWM6</accession>
<dbReference type="EMBL" id="SNRW01004744">
    <property type="protein sequence ID" value="KAA6386576.1"/>
    <property type="molecule type" value="Genomic_DNA"/>
</dbReference>
<sequence length="130" mass="14578">MATPLTPAQILAACGPTGAMHWLGDVCIGNLFGIVMYGGLALMFVSIYFAYAFGWMLFPVISFIIWVLVVLVIEFLPRNPTAGRLLEALEMVDPIWFARFFLIVFSILGFLFAVVVQLMVIFRQIRAKKL</sequence>
<feature type="transmembrane region" description="Helical" evidence="1">
    <location>
        <begin position="28"/>
        <end position="50"/>
    </location>
</feature>
<organism evidence="2 3">
    <name type="scientific">Streblomastix strix</name>
    <dbReference type="NCBI Taxonomy" id="222440"/>
    <lineage>
        <taxon>Eukaryota</taxon>
        <taxon>Metamonada</taxon>
        <taxon>Preaxostyla</taxon>
        <taxon>Oxymonadida</taxon>
        <taxon>Streblomastigidae</taxon>
        <taxon>Streblomastix</taxon>
    </lineage>
</organism>